<dbReference type="SMART" id="SM00346">
    <property type="entry name" value="HTH_ICLR"/>
    <property type="match status" value="1"/>
</dbReference>
<dbReference type="GO" id="GO:0003677">
    <property type="term" value="F:DNA binding"/>
    <property type="evidence" value="ECO:0007669"/>
    <property type="project" value="UniProtKB-KW"/>
</dbReference>
<dbReference type="AlphaFoldDB" id="A0AAU8JQB3"/>
<dbReference type="SUPFAM" id="SSF46785">
    <property type="entry name" value="Winged helix' DNA-binding domain"/>
    <property type="match status" value="1"/>
</dbReference>
<keyword evidence="2" id="KW-0238">DNA-binding</keyword>
<dbReference type="PROSITE" id="PS51078">
    <property type="entry name" value="ICLR_ED"/>
    <property type="match status" value="1"/>
</dbReference>
<gene>
    <name evidence="6" type="ORF">ABWK59_03395</name>
</gene>
<evidence type="ECO:0000256" key="3">
    <source>
        <dbReference type="ARBA" id="ARBA00023163"/>
    </source>
</evidence>
<dbReference type="Gene3D" id="3.30.450.40">
    <property type="match status" value="1"/>
</dbReference>
<dbReference type="EMBL" id="CP159872">
    <property type="protein sequence ID" value="XCM78045.1"/>
    <property type="molecule type" value="Genomic_DNA"/>
</dbReference>
<dbReference type="InterPro" id="IPR014757">
    <property type="entry name" value="Tscrpt_reg_IclR_C"/>
</dbReference>
<dbReference type="GO" id="GO:0045892">
    <property type="term" value="P:negative regulation of DNA-templated transcription"/>
    <property type="evidence" value="ECO:0007669"/>
    <property type="project" value="TreeGrafter"/>
</dbReference>
<dbReference type="PROSITE" id="PS51077">
    <property type="entry name" value="HTH_ICLR"/>
    <property type="match status" value="1"/>
</dbReference>
<keyword evidence="1" id="KW-0805">Transcription regulation</keyword>
<dbReference type="Pfam" id="PF01614">
    <property type="entry name" value="IclR_C"/>
    <property type="match status" value="1"/>
</dbReference>
<dbReference type="PANTHER" id="PTHR30136:SF24">
    <property type="entry name" value="HTH-TYPE TRANSCRIPTIONAL REPRESSOR ALLR"/>
    <property type="match status" value="1"/>
</dbReference>
<dbReference type="SUPFAM" id="SSF55781">
    <property type="entry name" value="GAF domain-like"/>
    <property type="match status" value="1"/>
</dbReference>
<dbReference type="InterPro" id="IPR036390">
    <property type="entry name" value="WH_DNA-bd_sf"/>
</dbReference>
<name>A0AAU8JQB3_9ACTN</name>
<dbReference type="Pfam" id="PF09339">
    <property type="entry name" value="HTH_IclR"/>
    <property type="match status" value="1"/>
</dbReference>
<feature type="domain" description="HTH iclR-type" evidence="4">
    <location>
        <begin position="36"/>
        <end position="96"/>
    </location>
</feature>
<dbReference type="KEGG" id="kcm:ABWK59_03395"/>
<dbReference type="InterPro" id="IPR050707">
    <property type="entry name" value="HTH_MetabolicPath_Reg"/>
</dbReference>
<keyword evidence="3" id="KW-0804">Transcription</keyword>
<accession>A0AAU8JQB3</accession>
<evidence type="ECO:0000259" key="4">
    <source>
        <dbReference type="PROSITE" id="PS51077"/>
    </source>
</evidence>
<evidence type="ECO:0000256" key="1">
    <source>
        <dbReference type="ARBA" id="ARBA00023015"/>
    </source>
</evidence>
<dbReference type="GO" id="GO:0003700">
    <property type="term" value="F:DNA-binding transcription factor activity"/>
    <property type="evidence" value="ECO:0007669"/>
    <property type="project" value="TreeGrafter"/>
</dbReference>
<dbReference type="RefSeq" id="WP_354637788.1">
    <property type="nucleotide sequence ID" value="NZ_CP159872.1"/>
</dbReference>
<evidence type="ECO:0000313" key="6">
    <source>
        <dbReference type="EMBL" id="XCM78045.1"/>
    </source>
</evidence>
<organism evidence="6">
    <name type="scientific">Kitasatospora camelliae</name>
    <dbReference type="NCBI Taxonomy" id="3156397"/>
    <lineage>
        <taxon>Bacteria</taxon>
        <taxon>Bacillati</taxon>
        <taxon>Actinomycetota</taxon>
        <taxon>Actinomycetes</taxon>
        <taxon>Kitasatosporales</taxon>
        <taxon>Streptomycetaceae</taxon>
        <taxon>Kitasatospora</taxon>
    </lineage>
</organism>
<dbReference type="InterPro" id="IPR036388">
    <property type="entry name" value="WH-like_DNA-bd_sf"/>
</dbReference>
<dbReference type="Gene3D" id="1.10.10.10">
    <property type="entry name" value="Winged helix-like DNA-binding domain superfamily/Winged helix DNA-binding domain"/>
    <property type="match status" value="1"/>
</dbReference>
<dbReference type="InterPro" id="IPR029016">
    <property type="entry name" value="GAF-like_dom_sf"/>
</dbReference>
<evidence type="ECO:0000256" key="2">
    <source>
        <dbReference type="ARBA" id="ARBA00023125"/>
    </source>
</evidence>
<reference evidence="6" key="1">
    <citation type="submission" date="2024-06" db="EMBL/GenBank/DDBJ databases">
        <title>The genome sequences of Kitasatospora sp. strain HUAS MG31.</title>
        <authorList>
            <person name="Mo P."/>
        </authorList>
    </citation>
    <scope>NUCLEOTIDE SEQUENCE</scope>
    <source>
        <strain evidence="6">HUAS MG31</strain>
    </source>
</reference>
<sequence>MTAPDAAPGPASDAVPDVAPVAVPAPATAPGPVGGPQSLDRALDVLDAVAAADGPLTARALAEHLDCALSTVYTLLGPLTARGHLARTSGGYTLGHRIPVLHRAYQRQQRFGRDVRDLLLQVRRVAGAEAYFSTFRDGGITVVDSTTPVSAQGEPFAVGVEQQAHATAHGKVLLAGVPRAARRRYLAEHGLPRFTERTITCPERFESELRRVRAQGYAVSVGEYDAGLCCVAVPLALPLLPPAGADGPSGVRPAGPAVQALSVSLPLADHRRRHREVTAVLTRAARQAA</sequence>
<dbReference type="PANTHER" id="PTHR30136">
    <property type="entry name" value="HELIX-TURN-HELIX TRANSCRIPTIONAL REGULATOR, ICLR FAMILY"/>
    <property type="match status" value="1"/>
</dbReference>
<feature type="domain" description="IclR-ED" evidence="5">
    <location>
        <begin position="97"/>
        <end position="289"/>
    </location>
</feature>
<dbReference type="InterPro" id="IPR005471">
    <property type="entry name" value="Tscrpt_reg_IclR_N"/>
</dbReference>
<evidence type="ECO:0000259" key="5">
    <source>
        <dbReference type="PROSITE" id="PS51078"/>
    </source>
</evidence>
<protein>
    <submittedName>
        <fullName evidence="6">IclR family transcriptional regulator C-terminal domain-containing protein</fullName>
    </submittedName>
</protein>
<proteinExistence type="predicted"/>